<evidence type="ECO:0000313" key="3">
    <source>
        <dbReference type="Proteomes" id="UP000289340"/>
    </source>
</evidence>
<evidence type="ECO:0000256" key="1">
    <source>
        <dbReference type="SAM" id="Phobius"/>
    </source>
</evidence>
<dbReference type="Proteomes" id="UP000289340">
    <property type="component" value="Chromosome 2"/>
</dbReference>
<sequence>MTLKEKTIYQTTLASIPHYTLLECVLGICFIVMTILLQLPYEYIDYNPVPTIVFKGCLRTFHAFIIFLIFSFSGATNALVAFNKSRFSRLCGYYAIASMASSLAILLWALCCTYFLIWSSMRVSLGTTIRLLPCDLEVTGSNHGNSFPLVRHPGPLGPSRIFFQKAVASGGSNLARLGELGGNHLPYFAINRGGSEEEKGSAP</sequence>
<keyword evidence="3" id="KW-1185">Reference proteome</keyword>
<reference evidence="2 3" key="1">
    <citation type="submission" date="2018-09" db="EMBL/GenBank/DDBJ databases">
        <title>A high-quality reference genome of wild soybean provides a powerful tool to mine soybean genomes.</title>
        <authorList>
            <person name="Xie M."/>
            <person name="Chung C.Y.L."/>
            <person name="Li M.-W."/>
            <person name="Wong F.-L."/>
            <person name="Chan T.-F."/>
            <person name="Lam H.-M."/>
        </authorList>
    </citation>
    <scope>NUCLEOTIDE SEQUENCE [LARGE SCALE GENOMIC DNA]</scope>
    <source>
        <strain evidence="3">cv. W05</strain>
        <tissue evidence="2">Hypocotyl of etiolated seedlings</tissue>
    </source>
</reference>
<comment type="caution">
    <text evidence="2">The sequence shown here is derived from an EMBL/GenBank/DDBJ whole genome shotgun (WGS) entry which is preliminary data.</text>
</comment>
<organism evidence="2 3">
    <name type="scientific">Glycine soja</name>
    <name type="common">Wild soybean</name>
    <dbReference type="NCBI Taxonomy" id="3848"/>
    <lineage>
        <taxon>Eukaryota</taxon>
        <taxon>Viridiplantae</taxon>
        <taxon>Streptophyta</taxon>
        <taxon>Embryophyta</taxon>
        <taxon>Tracheophyta</taxon>
        <taxon>Spermatophyta</taxon>
        <taxon>Magnoliopsida</taxon>
        <taxon>eudicotyledons</taxon>
        <taxon>Gunneridae</taxon>
        <taxon>Pentapetalae</taxon>
        <taxon>rosids</taxon>
        <taxon>fabids</taxon>
        <taxon>Fabales</taxon>
        <taxon>Fabaceae</taxon>
        <taxon>Papilionoideae</taxon>
        <taxon>50 kb inversion clade</taxon>
        <taxon>NPAAA clade</taxon>
        <taxon>indigoferoid/millettioid clade</taxon>
        <taxon>Phaseoleae</taxon>
        <taxon>Glycine</taxon>
        <taxon>Glycine subgen. Soja</taxon>
    </lineage>
</organism>
<name>A0A445LQP7_GLYSO</name>
<feature type="transmembrane region" description="Helical" evidence="1">
    <location>
        <begin position="21"/>
        <end position="41"/>
    </location>
</feature>
<feature type="transmembrane region" description="Helical" evidence="1">
    <location>
        <begin position="61"/>
        <end position="82"/>
    </location>
</feature>
<keyword evidence="1" id="KW-0812">Transmembrane</keyword>
<keyword evidence="1" id="KW-0472">Membrane</keyword>
<dbReference type="AlphaFoldDB" id="A0A445LQP7"/>
<keyword evidence="1" id="KW-1133">Transmembrane helix</keyword>
<dbReference type="EMBL" id="QZWG01000002">
    <property type="protein sequence ID" value="RZC25640.1"/>
    <property type="molecule type" value="Genomic_DNA"/>
</dbReference>
<evidence type="ECO:0000313" key="2">
    <source>
        <dbReference type="EMBL" id="RZC25640.1"/>
    </source>
</evidence>
<proteinExistence type="predicted"/>
<feature type="transmembrane region" description="Helical" evidence="1">
    <location>
        <begin position="94"/>
        <end position="118"/>
    </location>
</feature>
<gene>
    <name evidence="2" type="ORF">D0Y65_004365</name>
</gene>
<accession>A0A445LQP7</accession>
<protein>
    <submittedName>
        <fullName evidence="2">Uncharacterized protein</fullName>
    </submittedName>
</protein>